<proteinExistence type="inferred from homology"/>
<name>A0A9D2I313_9LACT</name>
<comment type="subunit">
    <text evidence="8">Homodimer.</text>
</comment>
<keyword evidence="4 8" id="KW-0119">Carbohydrate metabolism</keyword>
<gene>
    <name evidence="12" type="ORF">H9948_09060</name>
</gene>
<feature type="domain" description="Glycosyl hydrolase family 67 C-terminal" evidence="10">
    <location>
        <begin position="426"/>
        <end position="648"/>
    </location>
</feature>
<evidence type="ECO:0000256" key="1">
    <source>
        <dbReference type="ARBA" id="ARBA00008833"/>
    </source>
</evidence>
<evidence type="ECO:0000256" key="2">
    <source>
        <dbReference type="ARBA" id="ARBA00022651"/>
    </source>
</evidence>
<comment type="similarity">
    <text evidence="1 8">Belongs to the glycosyl hydrolase 67 family.</text>
</comment>
<keyword evidence="3 8" id="KW-0378">Hydrolase</keyword>
<dbReference type="GO" id="GO:0046559">
    <property type="term" value="F:alpha-glucuronidase activity"/>
    <property type="evidence" value="ECO:0007669"/>
    <property type="project" value="InterPro"/>
</dbReference>
<dbReference type="InterPro" id="IPR011100">
    <property type="entry name" value="Glyco_hydro_67_cat"/>
</dbReference>
<protein>
    <recommendedName>
        <fullName evidence="8">Xylan alpha-1,2-glucuronidase</fullName>
        <ecNumber evidence="8">3.2.1.131</ecNumber>
    </recommendedName>
</protein>
<sequence>MSFSKDLCWLQNETIKNHPFKNAQLIEVENLNESLKKEITYFLNIPLVEADASLVLQVNSGSALDEDGFTIETADDQTIITSKNENGLLYGFYHLVRLLQQGDDLTDYLKSEPTNKVRMINHWDNFDGSVERGYAGQSIFFEGNQFKRDDETVRHYARLLASVGINALTINNVNVHQEESYFITDKYLGEVAHLADIFRLYGIRLFLSVNFASPMEVAKLETADPLDQDVQLFWTDAVDKIYQYMPDFGGFVVKADSENRPGPFTYNRTHADGANMLGRSLKKYGGIVFWRCFVYNNHQDWRDRTTDRARAAYDHFKPLDGQFDDNVILQIKNGPMDFQVREAVSPLFGALEKTNKVLEFQIAQEYTGQQKHIFYLVPQWKEVLDFDTYKDGKGSTVQTILNHYPEQAQTNGITAVVNVGRDDNWTGHKLAQANLYGYGRLIWNPTLTAKEILEEWLSASFDLSNNAKKTLKGIMLSSWDTYEKYTSPLGIGWMVEPNHHYGPNIDGYEYSMWGTYHFSDHEGLGVDRTVASGTGYSRQYHDAVYEQYENVETCPEELLLFFHHLPYTHQLKTGKTIIQHIYDTHFEGYEAAESYQKQWESLKDELDPVSYENVKERLVEQVRCAREWRDQVNTYYFRKSGIADEKNRKIYS</sequence>
<dbReference type="Gene3D" id="3.90.1330.10">
    <property type="entry name" value="Alpha-glucuronidase, C-terminal domain"/>
    <property type="match status" value="1"/>
</dbReference>
<dbReference type="Gene3D" id="3.30.379.10">
    <property type="entry name" value="Chitobiase/beta-hexosaminidase domain 2-like"/>
    <property type="match status" value="1"/>
</dbReference>
<evidence type="ECO:0000256" key="5">
    <source>
        <dbReference type="ARBA" id="ARBA00023295"/>
    </source>
</evidence>
<evidence type="ECO:0000313" key="12">
    <source>
        <dbReference type="EMBL" id="HJA90924.1"/>
    </source>
</evidence>
<feature type="domain" description="Glycosyl hydrolase family 67 catalytic" evidence="11">
    <location>
        <begin position="100"/>
        <end position="425"/>
    </location>
</feature>
<dbReference type="Pfam" id="PF07477">
    <property type="entry name" value="Glyco_hydro_67C"/>
    <property type="match status" value="1"/>
</dbReference>
<feature type="active site" description="Proton acceptor" evidence="7">
    <location>
        <position position="337"/>
    </location>
</feature>
<comment type="caution">
    <text evidence="12">The sequence shown here is derived from an EMBL/GenBank/DDBJ whole genome shotgun (WGS) entry which is preliminary data.</text>
</comment>
<dbReference type="PIRSF" id="PIRSF029900">
    <property type="entry name" value="Alpha-glucuronds"/>
    <property type="match status" value="1"/>
</dbReference>
<evidence type="ECO:0000256" key="3">
    <source>
        <dbReference type="ARBA" id="ARBA00022801"/>
    </source>
</evidence>
<evidence type="ECO:0000313" key="13">
    <source>
        <dbReference type="Proteomes" id="UP000886856"/>
    </source>
</evidence>
<keyword evidence="6 8" id="KW-0624">Polysaccharide degradation</keyword>
<evidence type="ECO:0000256" key="6">
    <source>
        <dbReference type="ARBA" id="ARBA00023326"/>
    </source>
</evidence>
<feature type="active site" description="Proton acceptor" evidence="7">
    <location>
        <position position="365"/>
    </location>
</feature>
<reference evidence="12" key="1">
    <citation type="journal article" date="2021" name="PeerJ">
        <title>Extensive microbial diversity within the chicken gut microbiome revealed by metagenomics and culture.</title>
        <authorList>
            <person name="Gilroy R."/>
            <person name="Ravi A."/>
            <person name="Getino M."/>
            <person name="Pursley I."/>
            <person name="Horton D.L."/>
            <person name="Alikhan N.F."/>
            <person name="Baker D."/>
            <person name="Gharbi K."/>
            <person name="Hall N."/>
            <person name="Watson M."/>
            <person name="Adriaenssens E.M."/>
            <person name="Foster-Nyarko E."/>
            <person name="Jarju S."/>
            <person name="Secka A."/>
            <person name="Antonio M."/>
            <person name="Oren A."/>
            <person name="Chaudhuri R.R."/>
            <person name="La Ragione R."/>
            <person name="Hildebrand F."/>
            <person name="Pallen M.J."/>
        </authorList>
    </citation>
    <scope>NUCLEOTIDE SEQUENCE</scope>
    <source>
        <strain evidence="12">CHK171-505</strain>
    </source>
</reference>
<evidence type="ECO:0000259" key="11">
    <source>
        <dbReference type="Pfam" id="PF07488"/>
    </source>
</evidence>
<keyword evidence="5 8" id="KW-0326">Glycosidase</keyword>
<dbReference type="EMBL" id="DWYW01000206">
    <property type="protein sequence ID" value="HJA90924.1"/>
    <property type="molecule type" value="Genomic_DNA"/>
</dbReference>
<dbReference type="SUPFAM" id="SSF51445">
    <property type="entry name" value="(Trans)glycosidases"/>
    <property type="match status" value="1"/>
</dbReference>
<dbReference type="InterPro" id="IPR017853">
    <property type="entry name" value="GH"/>
</dbReference>
<accession>A0A9D2I313</accession>
<dbReference type="InterPro" id="IPR029018">
    <property type="entry name" value="Hex-like_dom2"/>
</dbReference>
<keyword evidence="2 8" id="KW-0858">Xylan degradation</keyword>
<reference evidence="12" key="2">
    <citation type="submission" date="2021-04" db="EMBL/GenBank/DDBJ databases">
        <authorList>
            <person name="Gilroy R."/>
        </authorList>
    </citation>
    <scope>NUCLEOTIDE SEQUENCE</scope>
    <source>
        <strain evidence="12">CHK171-505</strain>
    </source>
</reference>
<dbReference type="InterPro" id="IPR005154">
    <property type="entry name" value="Glyco_hydro_67_aGlcAse_N"/>
</dbReference>
<dbReference type="EC" id="3.2.1.131" evidence="8"/>
<evidence type="ECO:0000256" key="4">
    <source>
        <dbReference type="ARBA" id="ARBA00023277"/>
    </source>
</evidence>
<dbReference type="GO" id="GO:0033939">
    <property type="term" value="F:xylan alpha-1,2-glucuronosidase activity"/>
    <property type="evidence" value="ECO:0007669"/>
    <property type="project" value="UniProtKB-EC"/>
</dbReference>
<dbReference type="SUPFAM" id="SSF55545">
    <property type="entry name" value="beta-N-acetylhexosaminidase-like domain"/>
    <property type="match status" value="1"/>
</dbReference>
<evidence type="ECO:0000259" key="10">
    <source>
        <dbReference type="Pfam" id="PF07477"/>
    </source>
</evidence>
<evidence type="ECO:0000256" key="8">
    <source>
        <dbReference type="RuleBase" id="RU361198"/>
    </source>
</evidence>
<dbReference type="InterPro" id="IPR011099">
    <property type="entry name" value="Glyco_hydro_67_C"/>
</dbReference>
<dbReference type="PANTHER" id="PTHR39207:SF1">
    <property type="entry name" value="ALPHA-GLUCURONIDASE A"/>
    <property type="match status" value="1"/>
</dbReference>
<feature type="domain" description="Alpha glucuronidase N-terminal" evidence="9">
    <location>
        <begin position="56"/>
        <end position="95"/>
    </location>
</feature>
<dbReference type="InterPro" id="IPR011395">
    <property type="entry name" value="Glyco_hydro_67_aGlcAse"/>
</dbReference>
<dbReference type="GO" id="GO:0045493">
    <property type="term" value="P:xylan catabolic process"/>
    <property type="evidence" value="ECO:0007669"/>
    <property type="project" value="UniProtKB-KW"/>
</dbReference>
<feature type="active site" description="Proton donor" evidence="7">
    <location>
        <position position="258"/>
    </location>
</feature>
<evidence type="ECO:0000256" key="7">
    <source>
        <dbReference type="PIRSR" id="PIRSR029900-1"/>
    </source>
</evidence>
<comment type="catalytic activity">
    <reaction evidence="8">
        <text>Hydrolysis of (1-&gt;2)-alpha-D-(4-O-methyl)glucuronosyl links in the main chain of hardwood xylans.</text>
        <dbReference type="EC" id="3.2.1.131"/>
    </reaction>
</comment>
<evidence type="ECO:0000259" key="9">
    <source>
        <dbReference type="Pfam" id="PF03648"/>
    </source>
</evidence>
<dbReference type="Pfam" id="PF03648">
    <property type="entry name" value="Glyco_hydro_67N"/>
    <property type="match status" value="1"/>
</dbReference>
<dbReference type="Gene3D" id="3.20.20.80">
    <property type="entry name" value="Glycosidases"/>
    <property type="match status" value="1"/>
</dbReference>
<dbReference type="Proteomes" id="UP000886856">
    <property type="component" value="Unassembled WGS sequence"/>
</dbReference>
<dbReference type="PANTHER" id="PTHR39207">
    <property type="entry name" value="ALPHA-GLUCURONIDASE A"/>
    <property type="match status" value="1"/>
</dbReference>
<organism evidence="12 13">
    <name type="scientific">Candidatus Jeotgalibaca merdavium</name>
    <dbReference type="NCBI Taxonomy" id="2838627"/>
    <lineage>
        <taxon>Bacteria</taxon>
        <taxon>Bacillati</taxon>
        <taxon>Bacillota</taxon>
        <taxon>Bacilli</taxon>
        <taxon>Lactobacillales</taxon>
        <taxon>Carnobacteriaceae</taxon>
        <taxon>Jeotgalibaca</taxon>
    </lineage>
</organism>
<dbReference type="InterPro" id="IPR037054">
    <property type="entry name" value="A-glucoronidase_C_sf"/>
</dbReference>
<dbReference type="Pfam" id="PF07488">
    <property type="entry name" value="Glyco_hydro_67M"/>
    <property type="match status" value="1"/>
</dbReference>
<dbReference type="GO" id="GO:0005576">
    <property type="term" value="C:extracellular region"/>
    <property type="evidence" value="ECO:0007669"/>
    <property type="project" value="InterPro"/>
</dbReference>
<dbReference type="AlphaFoldDB" id="A0A9D2I313"/>